<accession>A0A251YMN9</accession>
<keyword evidence="2" id="KW-1185">Reference proteome</keyword>
<dbReference type="AlphaFoldDB" id="A0A251YMN9"/>
<organism evidence="1 2">
    <name type="scientific">Clavibacter michiganensis</name>
    <dbReference type="NCBI Taxonomy" id="28447"/>
    <lineage>
        <taxon>Bacteria</taxon>
        <taxon>Bacillati</taxon>
        <taxon>Actinomycetota</taxon>
        <taxon>Actinomycetes</taxon>
        <taxon>Micrococcales</taxon>
        <taxon>Microbacteriaceae</taxon>
        <taxon>Clavibacter</taxon>
    </lineage>
</organism>
<evidence type="ECO:0000313" key="1">
    <source>
        <dbReference type="EMBL" id="OUE25514.1"/>
    </source>
</evidence>
<proteinExistence type="predicted"/>
<gene>
    <name evidence="1" type="ORF">BFL37_05885</name>
</gene>
<dbReference type="RefSeq" id="WP_086514231.1">
    <property type="nucleotide sequence ID" value="NZ_MDJZ01000011.1"/>
</dbReference>
<reference evidence="1 2" key="1">
    <citation type="submission" date="2016-08" db="EMBL/GenBank/DDBJ databases">
        <title>Genome sequence of Clavibacter michiganensis spp strain CFBP8019.</title>
        <authorList>
            <person name="Thapa S.P."/>
            <person name="Coaker G."/>
            <person name="Jacques M.-A."/>
        </authorList>
    </citation>
    <scope>NUCLEOTIDE SEQUENCE [LARGE SCALE GENOMIC DNA]</scope>
    <source>
        <strain evidence="1">CFBP8019</strain>
    </source>
</reference>
<comment type="caution">
    <text evidence="1">The sequence shown here is derived from an EMBL/GenBank/DDBJ whole genome shotgun (WGS) entry which is preliminary data.</text>
</comment>
<protein>
    <submittedName>
        <fullName evidence="1">Uncharacterized protein</fullName>
    </submittedName>
</protein>
<dbReference type="EMBL" id="MDJZ01000011">
    <property type="protein sequence ID" value="OUE25514.1"/>
    <property type="molecule type" value="Genomic_DNA"/>
</dbReference>
<dbReference type="Proteomes" id="UP000195101">
    <property type="component" value="Unassembled WGS sequence"/>
</dbReference>
<sequence length="116" mass="12337">MHVTIEHITPFLARPIAGTDTTRVNAWLTAISVTLTTRYPTIPTALLPLVHSHTADAVSRRLTGQDRSIAQQTVGPASVRYTAAAGRAGYFLPEELAGLDTALGVAGTRSYRTPAP</sequence>
<name>A0A251YMN9_9MICO</name>
<evidence type="ECO:0000313" key="2">
    <source>
        <dbReference type="Proteomes" id="UP000195101"/>
    </source>
</evidence>